<dbReference type="KEGG" id="xbc:ELE36_00165"/>
<evidence type="ECO:0000256" key="1">
    <source>
        <dbReference type="SAM" id="SignalP"/>
    </source>
</evidence>
<reference evidence="3 4" key="1">
    <citation type="submission" date="2019-01" db="EMBL/GenBank/DDBJ databases">
        <title>Pseudolysobacter antarctica gen. nov., sp. nov., isolated from Fildes Peninsula, Antarctica.</title>
        <authorList>
            <person name="Wei Z."/>
            <person name="Peng F."/>
        </authorList>
    </citation>
    <scope>NUCLEOTIDE SEQUENCE [LARGE SCALE GENOMIC DNA]</scope>
    <source>
        <strain evidence="3 4">AQ6-296</strain>
    </source>
</reference>
<dbReference type="EMBL" id="CP035704">
    <property type="protein sequence ID" value="QBB68916.1"/>
    <property type="molecule type" value="Genomic_DNA"/>
</dbReference>
<dbReference type="Proteomes" id="UP000291562">
    <property type="component" value="Chromosome"/>
</dbReference>
<gene>
    <name evidence="3" type="ORF">ELE36_00165</name>
</gene>
<feature type="signal peptide" evidence="1">
    <location>
        <begin position="1"/>
        <end position="24"/>
    </location>
</feature>
<organism evidence="3 4">
    <name type="scientific">Pseudolysobacter antarcticus</name>
    <dbReference type="NCBI Taxonomy" id="2511995"/>
    <lineage>
        <taxon>Bacteria</taxon>
        <taxon>Pseudomonadati</taxon>
        <taxon>Pseudomonadota</taxon>
        <taxon>Gammaproteobacteria</taxon>
        <taxon>Lysobacterales</taxon>
        <taxon>Rhodanobacteraceae</taxon>
        <taxon>Pseudolysobacter</taxon>
    </lineage>
</organism>
<dbReference type="RefSeq" id="WP_129831167.1">
    <property type="nucleotide sequence ID" value="NZ_CP035704.1"/>
</dbReference>
<dbReference type="PROSITE" id="PS50106">
    <property type="entry name" value="PDZ"/>
    <property type="match status" value="1"/>
</dbReference>
<dbReference type="InterPro" id="IPR001478">
    <property type="entry name" value="PDZ"/>
</dbReference>
<dbReference type="Pfam" id="PF00595">
    <property type="entry name" value="PDZ"/>
    <property type="match status" value="1"/>
</dbReference>
<dbReference type="InterPro" id="IPR036034">
    <property type="entry name" value="PDZ_sf"/>
</dbReference>
<protein>
    <submittedName>
        <fullName evidence="3">PDZ domain-containing protein</fullName>
    </submittedName>
</protein>
<sequence length="325" mass="34510">MKTNRLLLRTTLVLAICQSGVAFATTDTAATDAPALNAISAQAPPNAERALHEEMHRTLLRLAEAGALGNSPERLALDVSEPAQRSNNLGLLIDSSKATADGVHVLGITPGGSAERMGVRTGDLVTAVNSRSLQNLGVDAEQRPLAPGVLKNSVDQLKDGEPLQLAVRRDGKSLALNAPVHALYLPAMRLQLGAAALLTASAGGATEATGGCGRISQFDVAPRQQNLHRAVIISIDGKLPGPQGQDAFQVPAGQHSVEVAEAIESRYLPFNDIARTSNRRYQKLSVDVAANTTYLIAARLIPDKRTDPKAYWEPVMWKQNAETCN</sequence>
<proteinExistence type="predicted"/>
<dbReference type="AlphaFoldDB" id="A0A411HEK7"/>
<dbReference type="Gene3D" id="2.30.42.10">
    <property type="match status" value="1"/>
</dbReference>
<feature type="chain" id="PRO_5019140704" evidence="1">
    <location>
        <begin position="25"/>
        <end position="325"/>
    </location>
</feature>
<dbReference type="OrthoDB" id="6402251at2"/>
<keyword evidence="4" id="KW-1185">Reference proteome</keyword>
<dbReference type="SUPFAM" id="SSF50156">
    <property type="entry name" value="PDZ domain-like"/>
    <property type="match status" value="1"/>
</dbReference>
<evidence type="ECO:0000259" key="2">
    <source>
        <dbReference type="PROSITE" id="PS50106"/>
    </source>
</evidence>
<accession>A0A411HEK7</accession>
<keyword evidence="1" id="KW-0732">Signal</keyword>
<dbReference type="SMART" id="SM00228">
    <property type="entry name" value="PDZ"/>
    <property type="match status" value="1"/>
</dbReference>
<evidence type="ECO:0000313" key="4">
    <source>
        <dbReference type="Proteomes" id="UP000291562"/>
    </source>
</evidence>
<name>A0A411HEK7_9GAMM</name>
<feature type="domain" description="PDZ" evidence="2">
    <location>
        <begin position="76"/>
        <end position="136"/>
    </location>
</feature>
<evidence type="ECO:0000313" key="3">
    <source>
        <dbReference type="EMBL" id="QBB68916.1"/>
    </source>
</evidence>